<reference evidence="2" key="1">
    <citation type="submission" date="2020-08" db="EMBL/GenBank/DDBJ databases">
        <title>Multicomponent nature underlies the extraordinary mechanical properties of spider dragline silk.</title>
        <authorList>
            <person name="Kono N."/>
            <person name="Nakamura H."/>
            <person name="Mori M."/>
            <person name="Yoshida Y."/>
            <person name="Ohtoshi R."/>
            <person name="Malay A.D."/>
            <person name="Moran D.A.P."/>
            <person name="Tomita M."/>
            <person name="Numata K."/>
            <person name="Arakawa K."/>
        </authorList>
    </citation>
    <scope>NUCLEOTIDE SEQUENCE</scope>
</reference>
<feature type="region of interest" description="Disordered" evidence="1">
    <location>
        <begin position="87"/>
        <end position="122"/>
    </location>
</feature>
<feature type="compositionally biased region" description="Polar residues" evidence="1">
    <location>
        <begin position="93"/>
        <end position="106"/>
    </location>
</feature>
<dbReference type="Proteomes" id="UP000886998">
    <property type="component" value="Unassembled WGS sequence"/>
</dbReference>
<name>A0A8X6YWZ1_9ARAC</name>
<dbReference type="EMBL" id="BMAV01023124">
    <property type="protein sequence ID" value="GFY78658.1"/>
    <property type="molecule type" value="Genomic_DNA"/>
</dbReference>
<keyword evidence="3" id="KW-1185">Reference proteome</keyword>
<dbReference type="AlphaFoldDB" id="A0A8X6YWZ1"/>
<comment type="caution">
    <text evidence="2">The sequence shown here is derived from an EMBL/GenBank/DDBJ whole genome shotgun (WGS) entry which is preliminary data.</text>
</comment>
<protein>
    <submittedName>
        <fullName evidence="2">Uncharacterized protein</fullName>
    </submittedName>
</protein>
<organism evidence="2 3">
    <name type="scientific">Trichonephila inaurata madagascariensis</name>
    <dbReference type="NCBI Taxonomy" id="2747483"/>
    <lineage>
        <taxon>Eukaryota</taxon>
        <taxon>Metazoa</taxon>
        <taxon>Ecdysozoa</taxon>
        <taxon>Arthropoda</taxon>
        <taxon>Chelicerata</taxon>
        <taxon>Arachnida</taxon>
        <taxon>Araneae</taxon>
        <taxon>Araneomorphae</taxon>
        <taxon>Entelegynae</taxon>
        <taxon>Araneoidea</taxon>
        <taxon>Nephilidae</taxon>
        <taxon>Trichonephila</taxon>
        <taxon>Trichonephila inaurata</taxon>
    </lineage>
</organism>
<evidence type="ECO:0000256" key="1">
    <source>
        <dbReference type="SAM" id="MobiDB-lite"/>
    </source>
</evidence>
<proteinExistence type="predicted"/>
<sequence length="165" mass="18320">MEGKDFRDTCTPAIQKLKAEKMDIMEKLRKIQGELTLLIPCHVPDCTYNQKIKNLSQALAETYIQTPKFTLPLEEFSKLLPAPAKNPILVPNNPGSKNLKNKNSPGNGEFVSPSKHSKKPRMLENSDIRTVVSNKFSALAGATASTDLYQTSVPMANKISSIMFR</sequence>
<gene>
    <name evidence="2" type="ORF">TNIN_305741</name>
</gene>
<evidence type="ECO:0000313" key="2">
    <source>
        <dbReference type="EMBL" id="GFY78658.1"/>
    </source>
</evidence>
<evidence type="ECO:0000313" key="3">
    <source>
        <dbReference type="Proteomes" id="UP000886998"/>
    </source>
</evidence>
<accession>A0A8X6YWZ1</accession>